<evidence type="ECO:0000259" key="1">
    <source>
        <dbReference type="Pfam" id="PF12705"/>
    </source>
</evidence>
<evidence type="ECO:0000313" key="2">
    <source>
        <dbReference type="EMBL" id="PIU46538.1"/>
    </source>
</evidence>
<name>A0A2M6Z293_9BACT</name>
<dbReference type="Gene3D" id="3.90.320.10">
    <property type="match status" value="1"/>
</dbReference>
<dbReference type="InterPro" id="IPR038726">
    <property type="entry name" value="PDDEXK_AddAB-type"/>
</dbReference>
<gene>
    <name evidence="2" type="ORF">COS93_02280</name>
</gene>
<proteinExistence type="predicted"/>
<dbReference type="EMBL" id="PEWP01000045">
    <property type="protein sequence ID" value="PIU46538.1"/>
    <property type="molecule type" value="Genomic_DNA"/>
</dbReference>
<accession>A0A2M6Z293</accession>
<dbReference type="Proteomes" id="UP000228777">
    <property type="component" value="Unassembled WGS sequence"/>
</dbReference>
<comment type="caution">
    <text evidence="2">The sequence shown here is derived from an EMBL/GenBank/DDBJ whole genome shotgun (WGS) entry which is preliminary data.</text>
</comment>
<protein>
    <recommendedName>
        <fullName evidence="1">PD-(D/E)XK endonuclease-like domain-containing protein</fullName>
    </recommendedName>
</protein>
<feature type="domain" description="PD-(D/E)XK endonuclease-like" evidence="1">
    <location>
        <begin position="42"/>
        <end position="179"/>
    </location>
</feature>
<organism evidence="2 3">
    <name type="scientific">bacterium (Candidatus Gribaldobacteria) CG07_land_8_20_14_0_80_33_18</name>
    <dbReference type="NCBI Taxonomy" id="2014272"/>
    <lineage>
        <taxon>Bacteria</taxon>
        <taxon>Candidatus Gribaldobacteria</taxon>
    </lineage>
</organism>
<dbReference type="InterPro" id="IPR011604">
    <property type="entry name" value="PDDEXK-like_dom_sf"/>
</dbReference>
<evidence type="ECO:0000313" key="3">
    <source>
        <dbReference type="Proteomes" id="UP000228777"/>
    </source>
</evidence>
<reference evidence="3" key="1">
    <citation type="submission" date="2017-09" db="EMBL/GenBank/DDBJ databases">
        <title>Depth-based differentiation of microbial function through sediment-hosted aquifers and enrichment of novel symbionts in the deep terrestrial subsurface.</title>
        <authorList>
            <person name="Probst A.J."/>
            <person name="Ladd B."/>
            <person name="Jarett J.K."/>
            <person name="Geller-Mcgrath D.E."/>
            <person name="Sieber C.M.K."/>
            <person name="Emerson J.B."/>
            <person name="Anantharaman K."/>
            <person name="Thomas B.C."/>
            <person name="Malmstrom R."/>
            <person name="Stieglmeier M."/>
            <person name="Klingl A."/>
            <person name="Woyke T."/>
            <person name="Ryan C.M."/>
            <person name="Banfield J.F."/>
        </authorList>
    </citation>
    <scope>NUCLEOTIDE SEQUENCE [LARGE SCALE GENOMIC DNA]</scope>
</reference>
<sequence>MNNNKPIQLSPSSLNLFKECPLCFWLEKREGIRRPPPYPYALNAAIDTLLKQEFDNYRKKDESHPLLTSHNVSAKLFSNQELLNEWRSNFKGIRYYDSELKATLFGAVDDVLEFPDGKLAPFDYKSTGSSNANIYDRFQLQMDVYTFLLEKNGYSTLRKGYFAFYIVNKENGFGDRLPFKKEIKEIKTDPSYVPELFRKAVILLRNDKPPLHSPECKFGHWFKQAANF</sequence>
<dbReference type="Pfam" id="PF12705">
    <property type="entry name" value="PDDEXK_1"/>
    <property type="match status" value="1"/>
</dbReference>
<dbReference type="AlphaFoldDB" id="A0A2M6Z293"/>